<keyword evidence="2" id="KW-0805">Transcription regulation</keyword>
<dbReference type="SUPFAM" id="SSF52172">
    <property type="entry name" value="CheY-like"/>
    <property type="match status" value="1"/>
</dbReference>
<dbReference type="PANTHER" id="PTHR43214:SF24">
    <property type="entry name" value="TRANSCRIPTIONAL REGULATORY PROTEIN NARL-RELATED"/>
    <property type="match status" value="1"/>
</dbReference>
<dbReference type="PROSITE" id="PS00622">
    <property type="entry name" value="HTH_LUXR_1"/>
    <property type="match status" value="1"/>
</dbReference>
<dbReference type="CDD" id="cd17535">
    <property type="entry name" value="REC_NarL-like"/>
    <property type="match status" value="1"/>
</dbReference>
<gene>
    <name evidence="8" type="ORF">FGD71_004800</name>
</gene>
<evidence type="ECO:0000313" key="9">
    <source>
        <dbReference type="Proteomes" id="UP000317378"/>
    </source>
</evidence>
<dbReference type="GO" id="GO:0003677">
    <property type="term" value="F:DNA binding"/>
    <property type="evidence" value="ECO:0007669"/>
    <property type="project" value="UniProtKB-KW"/>
</dbReference>
<dbReference type="PROSITE" id="PS50110">
    <property type="entry name" value="RESPONSE_REGULATORY"/>
    <property type="match status" value="1"/>
</dbReference>
<feature type="modified residue" description="4-aspartylphosphate" evidence="5">
    <location>
        <position position="55"/>
    </location>
</feature>
<dbReference type="PROSITE" id="PS50043">
    <property type="entry name" value="HTH_LUXR_2"/>
    <property type="match status" value="1"/>
</dbReference>
<dbReference type="OrthoDB" id="9808843at2"/>
<comment type="caution">
    <text evidence="8">The sequence shown here is derived from an EMBL/GenBank/DDBJ whole genome shotgun (WGS) entry which is preliminary data.</text>
</comment>
<reference evidence="8 9" key="1">
    <citation type="submission" date="2019-06" db="EMBL/GenBank/DDBJ databases">
        <title>Streptomyces sporangiiformans sp. nov., a novel actinomycete isolated from soil in Mount Song.</title>
        <authorList>
            <person name="Han L."/>
        </authorList>
    </citation>
    <scope>NUCLEOTIDE SEQUENCE [LARGE SCALE GENOMIC DNA]</scope>
    <source>
        <strain evidence="8 9">NEAU-SSA 1</strain>
    </source>
</reference>
<organism evidence="8 9">
    <name type="scientific">Streptomyces sporangiiformans</name>
    <dbReference type="NCBI Taxonomy" id="2315329"/>
    <lineage>
        <taxon>Bacteria</taxon>
        <taxon>Bacillati</taxon>
        <taxon>Actinomycetota</taxon>
        <taxon>Actinomycetes</taxon>
        <taxon>Kitasatosporales</taxon>
        <taxon>Streptomycetaceae</taxon>
        <taxon>Streptomyces</taxon>
    </lineage>
</organism>
<dbReference type="PRINTS" id="PR00038">
    <property type="entry name" value="HTHLUXR"/>
</dbReference>
<feature type="domain" description="HTH luxR-type" evidence="6">
    <location>
        <begin position="154"/>
        <end position="219"/>
    </location>
</feature>
<accession>A0A505DQ25</accession>
<dbReference type="Gene3D" id="3.40.50.2300">
    <property type="match status" value="1"/>
</dbReference>
<dbReference type="EMBL" id="VCHX02000050">
    <property type="protein sequence ID" value="TPQ23317.1"/>
    <property type="molecule type" value="Genomic_DNA"/>
</dbReference>
<feature type="domain" description="Response regulatory" evidence="7">
    <location>
        <begin position="4"/>
        <end position="122"/>
    </location>
</feature>
<dbReference type="SMART" id="SM00421">
    <property type="entry name" value="HTH_LUXR"/>
    <property type="match status" value="1"/>
</dbReference>
<protein>
    <submittedName>
        <fullName evidence="8">Response regulator transcription factor</fullName>
    </submittedName>
</protein>
<dbReference type="InterPro" id="IPR011006">
    <property type="entry name" value="CheY-like_superfamily"/>
</dbReference>
<keyword evidence="9" id="KW-1185">Reference proteome</keyword>
<dbReference type="PANTHER" id="PTHR43214">
    <property type="entry name" value="TWO-COMPONENT RESPONSE REGULATOR"/>
    <property type="match status" value="1"/>
</dbReference>
<dbReference type="InterPro" id="IPR058245">
    <property type="entry name" value="NreC/VraR/RcsB-like_REC"/>
</dbReference>
<dbReference type="Pfam" id="PF00072">
    <property type="entry name" value="Response_reg"/>
    <property type="match status" value="1"/>
</dbReference>
<dbReference type="RefSeq" id="WP_119099121.1">
    <property type="nucleotide sequence ID" value="NZ_QXMJ01000050.1"/>
</dbReference>
<keyword evidence="4" id="KW-0804">Transcription</keyword>
<proteinExistence type="predicted"/>
<dbReference type="GO" id="GO:0000160">
    <property type="term" value="P:phosphorelay signal transduction system"/>
    <property type="evidence" value="ECO:0007669"/>
    <property type="project" value="InterPro"/>
</dbReference>
<keyword evidence="3" id="KW-0238">DNA-binding</keyword>
<evidence type="ECO:0000259" key="6">
    <source>
        <dbReference type="PROSITE" id="PS50043"/>
    </source>
</evidence>
<dbReference type="GO" id="GO:0006355">
    <property type="term" value="P:regulation of DNA-templated transcription"/>
    <property type="evidence" value="ECO:0007669"/>
    <property type="project" value="InterPro"/>
</dbReference>
<dbReference type="InterPro" id="IPR000792">
    <property type="entry name" value="Tscrpt_reg_LuxR_C"/>
</dbReference>
<dbReference type="InterPro" id="IPR039420">
    <property type="entry name" value="WalR-like"/>
</dbReference>
<sequence length="227" mass="24121">MTIRVLLADDQALLRGTFRLLIDSCADMQVVGEATNGQEAVDLARTHHPDVVLMDIRMPGTDGLAATATICDDPGLSGTRVLVLTMFESEEYVAKALRIGASGFLGKYVTTDVLLAGIRTVAAGEALLSPGATRALITRFLTAPATAPGALLAPPERLNDLTPRERQVTALAAEGNSNDEIAEQLVLSVLTVRTHIQRALTKLGARDRAQLVVIAYQTGLVRPTRAV</sequence>
<evidence type="ECO:0000256" key="3">
    <source>
        <dbReference type="ARBA" id="ARBA00023125"/>
    </source>
</evidence>
<evidence type="ECO:0000256" key="4">
    <source>
        <dbReference type="ARBA" id="ARBA00023163"/>
    </source>
</evidence>
<evidence type="ECO:0000313" key="8">
    <source>
        <dbReference type="EMBL" id="TPQ23317.1"/>
    </source>
</evidence>
<evidence type="ECO:0000256" key="1">
    <source>
        <dbReference type="ARBA" id="ARBA00022553"/>
    </source>
</evidence>
<evidence type="ECO:0000259" key="7">
    <source>
        <dbReference type="PROSITE" id="PS50110"/>
    </source>
</evidence>
<evidence type="ECO:0000256" key="2">
    <source>
        <dbReference type="ARBA" id="ARBA00023015"/>
    </source>
</evidence>
<dbReference type="CDD" id="cd06170">
    <property type="entry name" value="LuxR_C_like"/>
    <property type="match status" value="1"/>
</dbReference>
<dbReference type="AlphaFoldDB" id="A0A505DQ25"/>
<name>A0A505DQ25_9ACTN</name>
<dbReference type="Proteomes" id="UP000317378">
    <property type="component" value="Unassembled WGS sequence"/>
</dbReference>
<dbReference type="InterPro" id="IPR001789">
    <property type="entry name" value="Sig_transdc_resp-reg_receiver"/>
</dbReference>
<evidence type="ECO:0000256" key="5">
    <source>
        <dbReference type="PROSITE-ProRule" id="PRU00169"/>
    </source>
</evidence>
<dbReference type="SUPFAM" id="SSF46894">
    <property type="entry name" value="C-terminal effector domain of the bipartite response regulators"/>
    <property type="match status" value="1"/>
</dbReference>
<keyword evidence="1 5" id="KW-0597">Phosphoprotein</keyword>
<dbReference type="InterPro" id="IPR016032">
    <property type="entry name" value="Sig_transdc_resp-reg_C-effctor"/>
</dbReference>
<dbReference type="Pfam" id="PF00196">
    <property type="entry name" value="GerE"/>
    <property type="match status" value="1"/>
</dbReference>
<dbReference type="SMART" id="SM00448">
    <property type="entry name" value="REC"/>
    <property type="match status" value="1"/>
</dbReference>